<dbReference type="Gene3D" id="3.20.20.150">
    <property type="entry name" value="Divalent-metal-dependent TIM barrel enzymes"/>
    <property type="match status" value="1"/>
</dbReference>
<dbReference type="InterPro" id="IPR050312">
    <property type="entry name" value="IolE/XylAMocC-like"/>
</dbReference>
<comment type="subcellular location">
    <subcellularLocation>
        <location evidence="1">Cytoplasm</location>
    </subcellularLocation>
</comment>
<dbReference type="GO" id="GO:0005975">
    <property type="term" value="P:carbohydrate metabolic process"/>
    <property type="evidence" value="ECO:0007669"/>
    <property type="project" value="InterPro"/>
</dbReference>
<comment type="caution">
    <text evidence="7">The sequence shown here is derived from an EMBL/GenBank/DDBJ whole genome shotgun (WGS) entry which is preliminary data.</text>
</comment>
<keyword evidence="5" id="KW-0119">Carbohydrate metabolism</keyword>
<dbReference type="GO" id="GO:0009045">
    <property type="term" value="F:xylose isomerase activity"/>
    <property type="evidence" value="ECO:0007669"/>
    <property type="project" value="UniProtKB-EC"/>
</dbReference>
<organism evidence="7 8">
    <name type="scientific">Jannaschia aquimarina</name>
    <dbReference type="NCBI Taxonomy" id="935700"/>
    <lineage>
        <taxon>Bacteria</taxon>
        <taxon>Pseudomonadati</taxon>
        <taxon>Pseudomonadota</taxon>
        <taxon>Alphaproteobacteria</taxon>
        <taxon>Rhodobacterales</taxon>
        <taxon>Roseobacteraceae</taxon>
        <taxon>Jannaschia</taxon>
    </lineage>
</organism>
<dbReference type="InterPro" id="IPR001998">
    <property type="entry name" value="Xylose_isomerase"/>
</dbReference>
<dbReference type="InterPro" id="IPR036237">
    <property type="entry name" value="Xyl_isomerase-like_sf"/>
</dbReference>
<evidence type="ECO:0000256" key="1">
    <source>
        <dbReference type="ARBA" id="ARBA00004496"/>
    </source>
</evidence>
<dbReference type="Proteomes" id="UP000032232">
    <property type="component" value="Unassembled WGS sequence"/>
</dbReference>
<evidence type="ECO:0000259" key="6">
    <source>
        <dbReference type="Pfam" id="PF01261"/>
    </source>
</evidence>
<evidence type="ECO:0000313" key="8">
    <source>
        <dbReference type="Proteomes" id="UP000032232"/>
    </source>
</evidence>
<proteinExistence type="predicted"/>
<dbReference type="GO" id="GO:0046872">
    <property type="term" value="F:metal ion binding"/>
    <property type="evidence" value="ECO:0007669"/>
    <property type="project" value="UniProtKB-KW"/>
</dbReference>
<feature type="domain" description="Xylose isomerase-like TIM barrel" evidence="6">
    <location>
        <begin position="29"/>
        <end position="279"/>
    </location>
</feature>
<reference evidence="7 8" key="1">
    <citation type="submission" date="2015-02" db="EMBL/GenBank/DDBJ databases">
        <title>Genome Sequence of Jannaschia aquimarina DSM28248, a member of the Roseobacter clade.</title>
        <authorList>
            <person name="Voget S."/>
            <person name="Daniel R."/>
        </authorList>
    </citation>
    <scope>NUCLEOTIDE SEQUENCE [LARGE SCALE GENOMIC DNA]</scope>
    <source>
        <strain evidence="7 8">GSW-M26</strain>
    </source>
</reference>
<gene>
    <name evidence="7" type="primary">xylA_2</name>
    <name evidence="7" type="ORF">jaqu_32690</name>
</gene>
<dbReference type="PANTHER" id="PTHR12110:SF21">
    <property type="entry name" value="XYLOSE ISOMERASE-LIKE TIM BARREL DOMAIN-CONTAINING PROTEIN"/>
    <property type="match status" value="1"/>
</dbReference>
<dbReference type="AlphaFoldDB" id="A0A0D1EB17"/>
<accession>A0A0D1EB17</accession>
<dbReference type="SUPFAM" id="SSF51658">
    <property type="entry name" value="Xylose isomerase-like"/>
    <property type="match status" value="1"/>
</dbReference>
<dbReference type="EMBL" id="JYFE01000060">
    <property type="protein sequence ID" value="KIT14944.1"/>
    <property type="molecule type" value="Genomic_DNA"/>
</dbReference>
<keyword evidence="3" id="KW-0479">Metal-binding</keyword>
<keyword evidence="8" id="KW-1185">Reference proteome</keyword>
<dbReference type="PANTHER" id="PTHR12110">
    <property type="entry name" value="HYDROXYPYRUVATE ISOMERASE"/>
    <property type="match status" value="1"/>
</dbReference>
<evidence type="ECO:0000313" key="7">
    <source>
        <dbReference type="EMBL" id="KIT14944.1"/>
    </source>
</evidence>
<dbReference type="EC" id="5.3.1.5" evidence="7"/>
<dbReference type="OrthoDB" id="9801426at2"/>
<dbReference type="STRING" id="935700.jaqu_32690"/>
<keyword evidence="2" id="KW-0963">Cytoplasm</keyword>
<evidence type="ECO:0000256" key="5">
    <source>
        <dbReference type="ARBA" id="ARBA00023277"/>
    </source>
</evidence>
<name>A0A0D1EB17_9RHOB</name>
<dbReference type="PROSITE" id="PS51415">
    <property type="entry name" value="XYLOSE_ISOMERASE"/>
    <property type="match status" value="1"/>
</dbReference>
<protein>
    <submittedName>
        <fullName evidence="7">XylA_2 protein</fullName>
        <ecNumber evidence="7">5.3.1.5</ecNumber>
    </submittedName>
</protein>
<dbReference type="Pfam" id="PF01261">
    <property type="entry name" value="AP_endonuc_2"/>
    <property type="match status" value="1"/>
</dbReference>
<dbReference type="RefSeq" id="WP_043920035.1">
    <property type="nucleotide sequence ID" value="NZ_FZPF01000001.1"/>
</dbReference>
<evidence type="ECO:0000256" key="4">
    <source>
        <dbReference type="ARBA" id="ARBA00023235"/>
    </source>
</evidence>
<dbReference type="PATRIC" id="fig|935700.4.peg.3377"/>
<keyword evidence="4 7" id="KW-0413">Isomerase</keyword>
<evidence type="ECO:0000256" key="2">
    <source>
        <dbReference type="ARBA" id="ARBA00022490"/>
    </source>
</evidence>
<dbReference type="InterPro" id="IPR013022">
    <property type="entry name" value="Xyl_isomerase-like_TIM-brl"/>
</dbReference>
<evidence type="ECO:0000256" key="3">
    <source>
        <dbReference type="ARBA" id="ARBA00022723"/>
    </source>
</evidence>
<sequence length="320" mass="34878">MSRPNRPRYATRLNAFKPLGGGILDWIGAAGEAGLDAADLNYPDHFDGTPRDDVSAAMGRAGLQLNGLAMRYYSDPGFKLGAFTNPDEATRRRAIDLTKRGMDTCRAMGGEVMTLWMGQDGVDYALQADFRRLWDDMIDALREVADHDPDLAIAVEYKPDEPRALALLRDIGHTLLAVREAERRNLGVTLDFAHVLYAGEMPACSAMLAARHSRLLGVHLNDGYGRRDDGLMVGTVHPVATVELFVELHRIGYDGAIYFDTFPDAGGTHPVEEARTNLAIVERLRSIALSLADDAELQSAIAAQDAAASQRIVARALYGA</sequence>